<evidence type="ECO:0000256" key="5">
    <source>
        <dbReference type="ARBA" id="ARBA00022771"/>
    </source>
</evidence>
<dbReference type="GO" id="GO:0005634">
    <property type="term" value="C:nucleus"/>
    <property type="evidence" value="ECO:0007669"/>
    <property type="project" value="UniProtKB-SubCell"/>
</dbReference>
<feature type="compositionally biased region" description="Basic and acidic residues" evidence="10">
    <location>
        <begin position="167"/>
        <end position="182"/>
    </location>
</feature>
<dbReference type="OrthoDB" id="6512771at2759"/>
<dbReference type="EMBL" id="LUCM01006535">
    <property type="protein sequence ID" value="KAA0191140.1"/>
    <property type="molecule type" value="Genomic_DNA"/>
</dbReference>
<feature type="domain" description="NF-X1-type" evidence="11">
    <location>
        <begin position="407"/>
        <end position="425"/>
    </location>
</feature>
<feature type="compositionally biased region" description="Polar residues" evidence="10">
    <location>
        <begin position="154"/>
        <end position="166"/>
    </location>
</feature>
<evidence type="ECO:0000256" key="2">
    <source>
        <dbReference type="ARBA" id="ARBA00007269"/>
    </source>
</evidence>
<name>A0A8E0VJ57_9TREM</name>
<feature type="domain" description="NF-X1-type" evidence="11">
    <location>
        <begin position="339"/>
        <end position="358"/>
    </location>
</feature>
<evidence type="ECO:0000256" key="1">
    <source>
        <dbReference type="ARBA" id="ARBA00004123"/>
    </source>
</evidence>
<dbReference type="CDD" id="cd06008">
    <property type="entry name" value="NF-X1-zinc-finger"/>
    <property type="match status" value="2"/>
</dbReference>
<dbReference type="InterPro" id="IPR034078">
    <property type="entry name" value="NFX1_fam"/>
</dbReference>
<evidence type="ECO:0000313" key="12">
    <source>
        <dbReference type="EMBL" id="KAA0191140.1"/>
    </source>
</evidence>
<sequence>MFPNHGHRGLRSSVNHNRALQWMPSEEIFQSVPRQEFSAASVHGNFRQPWHQSYPITYSEVSYPVCWQQRLYGPSQNLAPQYRPRPQYHGNWSPFQRQHGAISRQWFPPHQLYYRYASSPSDHLQTVHPSSHSNFSYGPRISSRARRGPRFHNPANTSEAVQPSTNVEDKSDNAKSSIRTDTHNTVSEHQLSGSMLPPDTEEEHLNLRDCYCGSKHLSVACGSVEAARLRLNEETLTRLQTACDEFHSTLLQLETDKLRIPGDSDNLSPDEGVSISGDEPLGKGDFTSHSLLNTPPDLCKRFPMSHSLQSGHTQLPLPAPVLLGECFSCGKTCGRTLTCGHHTCSEACHSGECKRCALDPSLCLACPCGRVVLSKLVSSGDVSGDRTSCMDPVPTCPNVCGRPNPICGHPCPEKCHVGPCPPCKQSLTIKCRCGRTSKELTCVAFSSMVENG</sequence>
<organism evidence="12 13">
    <name type="scientific">Fasciolopsis buskii</name>
    <dbReference type="NCBI Taxonomy" id="27845"/>
    <lineage>
        <taxon>Eukaryota</taxon>
        <taxon>Metazoa</taxon>
        <taxon>Spiralia</taxon>
        <taxon>Lophotrochozoa</taxon>
        <taxon>Platyhelminthes</taxon>
        <taxon>Trematoda</taxon>
        <taxon>Digenea</taxon>
        <taxon>Plagiorchiida</taxon>
        <taxon>Echinostomata</taxon>
        <taxon>Echinostomatoidea</taxon>
        <taxon>Fasciolidae</taxon>
        <taxon>Fasciolopsis</taxon>
    </lineage>
</organism>
<dbReference type="PANTHER" id="PTHR12360">
    <property type="entry name" value="NUCLEAR TRANSCRIPTION FACTOR, X-BOX BINDING 1 NFX1"/>
    <property type="match status" value="1"/>
</dbReference>
<dbReference type="SMART" id="SM00438">
    <property type="entry name" value="ZnF_NFX"/>
    <property type="match status" value="2"/>
</dbReference>
<feature type="compositionally biased region" description="Polar residues" evidence="10">
    <location>
        <begin position="183"/>
        <end position="193"/>
    </location>
</feature>
<evidence type="ECO:0000256" key="4">
    <source>
        <dbReference type="ARBA" id="ARBA00022737"/>
    </source>
</evidence>
<feature type="region of interest" description="Disordered" evidence="10">
    <location>
        <begin position="123"/>
        <end position="197"/>
    </location>
</feature>
<reference evidence="12" key="1">
    <citation type="submission" date="2019-05" db="EMBL/GenBank/DDBJ databases">
        <title>Annotation for the trematode Fasciolopsis buski.</title>
        <authorList>
            <person name="Choi Y.-J."/>
        </authorList>
    </citation>
    <scope>NUCLEOTIDE SEQUENCE</scope>
    <source>
        <strain evidence="12">HT</strain>
        <tissue evidence="12">Whole worm</tissue>
    </source>
</reference>
<evidence type="ECO:0000256" key="3">
    <source>
        <dbReference type="ARBA" id="ARBA00022723"/>
    </source>
</evidence>
<comment type="similarity">
    <text evidence="2">Belongs to the NFX1 family.</text>
</comment>
<keyword evidence="4" id="KW-0677">Repeat</keyword>
<comment type="caution">
    <text evidence="12">The sequence shown here is derived from an EMBL/GenBank/DDBJ whole genome shotgun (WGS) entry which is preliminary data.</text>
</comment>
<accession>A0A8E0VJ57</accession>
<dbReference type="Proteomes" id="UP000728185">
    <property type="component" value="Unassembled WGS sequence"/>
</dbReference>
<dbReference type="Pfam" id="PF01422">
    <property type="entry name" value="zf-NF-X1"/>
    <property type="match status" value="2"/>
</dbReference>
<evidence type="ECO:0000256" key="9">
    <source>
        <dbReference type="ARBA" id="ARBA00023242"/>
    </source>
</evidence>
<comment type="subcellular location">
    <subcellularLocation>
        <location evidence="1">Nucleus</location>
    </subcellularLocation>
</comment>
<evidence type="ECO:0000256" key="10">
    <source>
        <dbReference type="SAM" id="MobiDB-lite"/>
    </source>
</evidence>
<evidence type="ECO:0000256" key="6">
    <source>
        <dbReference type="ARBA" id="ARBA00022833"/>
    </source>
</evidence>
<proteinExistence type="inferred from homology"/>
<dbReference type="PANTHER" id="PTHR12360:SF12">
    <property type="entry name" value="TRANSCRIPTIONAL REPRESSOR NF-X1"/>
    <property type="match status" value="1"/>
</dbReference>
<evidence type="ECO:0000313" key="13">
    <source>
        <dbReference type="Proteomes" id="UP000728185"/>
    </source>
</evidence>
<evidence type="ECO:0000256" key="7">
    <source>
        <dbReference type="ARBA" id="ARBA00023015"/>
    </source>
</evidence>
<protein>
    <submittedName>
        <fullName evidence="12">Transcriptional repressor NF-X1</fullName>
    </submittedName>
</protein>
<keyword evidence="6" id="KW-0862">Zinc</keyword>
<keyword evidence="9" id="KW-0539">Nucleus</keyword>
<keyword evidence="5" id="KW-0863">Zinc-finger</keyword>
<keyword evidence="3" id="KW-0479">Metal-binding</keyword>
<keyword evidence="8" id="KW-0804">Transcription</keyword>
<keyword evidence="7" id="KW-0805">Transcription regulation</keyword>
<dbReference type="GO" id="GO:0000981">
    <property type="term" value="F:DNA-binding transcription factor activity, RNA polymerase II-specific"/>
    <property type="evidence" value="ECO:0007669"/>
    <property type="project" value="TreeGrafter"/>
</dbReference>
<evidence type="ECO:0000259" key="11">
    <source>
        <dbReference type="SMART" id="SM00438"/>
    </source>
</evidence>
<dbReference type="AlphaFoldDB" id="A0A8E0VJ57"/>
<dbReference type="GO" id="GO:0008270">
    <property type="term" value="F:zinc ion binding"/>
    <property type="evidence" value="ECO:0007669"/>
    <property type="project" value="UniProtKB-KW"/>
</dbReference>
<feature type="region of interest" description="Disordered" evidence="10">
    <location>
        <begin position="261"/>
        <end position="287"/>
    </location>
</feature>
<keyword evidence="13" id="KW-1185">Reference proteome</keyword>
<feature type="compositionally biased region" description="Polar residues" evidence="10">
    <location>
        <begin position="123"/>
        <end position="136"/>
    </location>
</feature>
<evidence type="ECO:0000256" key="8">
    <source>
        <dbReference type="ARBA" id="ARBA00023163"/>
    </source>
</evidence>
<dbReference type="InterPro" id="IPR000967">
    <property type="entry name" value="Znf_NFX1"/>
</dbReference>
<dbReference type="GO" id="GO:0000977">
    <property type="term" value="F:RNA polymerase II transcription regulatory region sequence-specific DNA binding"/>
    <property type="evidence" value="ECO:0007669"/>
    <property type="project" value="TreeGrafter"/>
</dbReference>
<gene>
    <name evidence="12" type="ORF">FBUS_09984</name>
</gene>